<dbReference type="OrthoDB" id="46395at2759"/>
<dbReference type="Proteomes" id="UP000095751">
    <property type="component" value="Unassembled WGS sequence"/>
</dbReference>
<dbReference type="Pfam" id="PF04417">
    <property type="entry name" value="DUF501"/>
    <property type="match status" value="1"/>
</dbReference>
<reference evidence="2 3" key="1">
    <citation type="submission" date="2016-09" db="EMBL/GenBank/DDBJ databases">
        <title>Extensive genetic diversity and differential bi-allelic expression allows diatom success in the polar Southern Ocean.</title>
        <authorList>
            <consortium name="DOE Joint Genome Institute"/>
            <person name="Mock T."/>
            <person name="Otillar R.P."/>
            <person name="Strauss J."/>
            <person name="Dupont C."/>
            <person name="Frickenhaus S."/>
            <person name="Maumus F."/>
            <person name="Mcmullan M."/>
            <person name="Sanges R."/>
            <person name="Schmutz J."/>
            <person name="Toseland A."/>
            <person name="Valas R."/>
            <person name="Veluchamy A."/>
            <person name="Ward B.J."/>
            <person name="Allen A."/>
            <person name="Barry K."/>
            <person name="Falciatore A."/>
            <person name="Ferrante M."/>
            <person name="Fortunato A.E."/>
            <person name="Gloeckner G."/>
            <person name="Gruber A."/>
            <person name="Hipkin R."/>
            <person name="Janech M."/>
            <person name="Kroth P."/>
            <person name="Leese F."/>
            <person name="Lindquist E."/>
            <person name="Lyon B.R."/>
            <person name="Martin J."/>
            <person name="Mayer C."/>
            <person name="Parker M."/>
            <person name="Quesneville H."/>
            <person name="Raymond J."/>
            <person name="Uhlig C."/>
            <person name="Valentin K.U."/>
            <person name="Worden A.Z."/>
            <person name="Armbrust E.V."/>
            <person name="Bowler C."/>
            <person name="Green B."/>
            <person name="Moulton V."/>
            <person name="Van Oosterhout C."/>
            <person name="Grigoriev I."/>
        </authorList>
    </citation>
    <scope>NUCLEOTIDE SEQUENCE [LARGE SCALE GENOMIC DNA]</scope>
    <source>
        <strain evidence="2 3">CCMP1102</strain>
    </source>
</reference>
<gene>
    <name evidence="2" type="ORF">FRACYDRAFT_225199</name>
</gene>
<dbReference type="AlphaFoldDB" id="A0A1E7FHM1"/>
<accession>A0A1E7FHM1</accession>
<dbReference type="InterPro" id="IPR007511">
    <property type="entry name" value="DUF501"/>
</dbReference>
<dbReference type="KEGG" id="fcy:FRACYDRAFT_225199"/>
<evidence type="ECO:0000313" key="2">
    <source>
        <dbReference type="EMBL" id="OEU17273.1"/>
    </source>
</evidence>
<dbReference type="InParanoid" id="A0A1E7FHM1"/>
<evidence type="ECO:0000313" key="3">
    <source>
        <dbReference type="Proteomes" id="UP000095751"/>
    </source>
</evidence>
<keyword evidence="3" id="KW-1185">Reference proteome</keyword>
<protein>
    <recommendedName>
        <fullName evidence="4">DUF501 domain-containing protein</fullName>
    </recommendedName>
</protein>
<name>A0A1E7FHM1_9STRA</name>
<proteinExistence type="predicted"/>
<organism evidence="2 3">
    <name type="scientific">Fragilariopsis cylindrus CCMP1102</name>
    <dbReference type="NCBI Taxonomy" id="635003"/>
    <lineage>
        <taxon>Eukaryota</taxon>
        <taxon>Sar</taxon>
        <taxon>Stramenopiles</taxon>
        <taxon>Ochrophyta</taxon>
        <taxon>Bacillariophyta</taxon>
        <taxon>Bacillariophyceae</taxon>
        <taxon>Bacillariophycidae</taxon>
        <taxon>Bacillariales</taxon>
        <taxon>Bacillariaceae</taxon>
        <taxon>Fragilariopsis</taxon>
    </lineage>
</organism>
<sequence>MPRRNLGRQARKRRKKALEIEAVAFSLVRAATTVTTTDVAANTNANVNTNEVTTTKSTNNRDVEDNNVTSNNSILPTDRSYVSDDVKTRTKLLERDRIDLIRQLGYLPGNALQVVTRVKDVFSSEDIQRLFSAVVVTSTDDDESATSTSNVQSMMDEPLVVKLYPLALRDESSSTKRRRKRRRDQKEEQQDDIKTTGDDEDTASKSKSIDTSLATASPLMEPFPTIYWVTNPLVKVLISKLELDRLGSQFEQRLVEGGKEEKAMQRAHKSYGNERFQLLSTRDMDYVKQRRWDESAFSENCGVAGIRNSKAVKCLHAHAAHYWSGNSDNIVGRWVEERLKSGSSYVALSY</sequence>
<feature type="compositionally biased region" description="Basic and acidic residues" evidence="1">
    <location>
        <begin position="184"/>
        <end position="208"/>
    </location>
</feature>
<dbReference type="PANTHER" id="PTHR37163">
    <property type="entry name" value="CONSERVED PROTEIN"/>
    <property type="match status" value="1"/>
</dbReference>
<feature type="region of interest" description="Disordered" evidence="1">
    <location>
        <begin position="171"/>
        <end position="209"/>
    </location>
</feature>
<dbReference type="PANTHER" id="PTHR37163:SF1">
    <property type="entry name" value="DUF501 DOMAIN-CONTAINING PROTEIN"/>
    <property type="match status" value="1"/>
</dbReference>
<evidence type="ECO:0008006" key="4">
    <source>
        <dbReference type="Google" id="ProtNLM"/>
    </source>
</evidence>
<evidence type="ECO:0000256" key="1">
    <source>
        <dbReference type="SAM" id="MobiDB-lite"/>
    </source>
</evidence>
<dbReference type="EMBL" id="KV784357">
    <property type="protein sequence ID" value="OEU17273.1"/>
    <property type="molecule type" value="Genomic_DNA"/>
</dbReference>